<sequence>MDPLSFSASLITVLGLAAKVGKKAKQIVDDTKDAPAELTEIRDEIESLTWVIERLDALSKEEARANPTRPILWSRNASRTTDIEIALGSCTNVMKELSRRLDAVEGYLTGGVFDKMKYPFFVSSERNNLRDLRLRTLGLVKAASSASVEHHGAIQELLKLVRSLQSQDELDGVPGIPQTIERATPISSGLTGSTAVSDGDGCEGTDSVNSNTSTTFELEVYSSPDAWISRFR</sequence>
<protein>
    <submittedName>
        <fullName evidence="1">Uncharacterized protein</fullName>
    </submittedName>
</protein>
<evidence type="ECO:0000313" key="1">
    <source>
        <dbReference type="EMBL" id="KAF2474700.1"/>
    </source>
</evidence>
<dbReference type="Proteomes" id="UP000799755">
    <property type="component" value="Unassembled WGS sequence"/>
</dbReference>
<organism evidence="1 2">
    <name type="scientific">Lindgomyces ingoldianus</name>
    <dbReference type="NCBI Taxonomy" id="673940"/>
    <lineage>
        <taxon>Eukaryota</taxon>
        <taxon>Fungi</taxon>
        <taxon>Dikarya</taxon>
        <taxon>Ascomycota</taxon>
        <taxon>Pezizomycotina</taxon>
        <taxon>Dothideomycetes</taxon>
        <taxon>Pleosporomycetidae</taxon>
        <taxon>Pleosporales</taxon>
        <taxon>Lindgomycetaceae</taxon>
        <taxon>Lindgomyces</taxon>
    </lineage>
</organism>
<gene>
    <name evidence="1" type="ORF">BDR25DRAFT_340453</name>
</gene>
<proteinExistence type="predicted"/>
<evidence type="ECO:0000313" key="2">
    <source>
        <dbReference type="Proteomes" id="UP000799755"/>
    </source>
</evidence>
<dbReference type="EMBL" id="MU003497">
    <property type="protein sequence ID" value="KAF2474700.1"/>
    <property type="molecule type" value="Genomic_DNA"/>
</dbReference>
<accession>A0ACB6R7I0</accession>
<comment type="caution">
    <text evidence="1">The sequence shown here is derived from an EMBL/GenBank/DDBJ whole genome shotgun (WGS) entry which is preliminary data.</text>
</comment>
<keyword evidence="2" id="KW-1185">Reference proteome</keyword>
<reference evidence="1" key="1">
    <citation type="journal article" date="2020" name="Stud. Mycol.">
        <title>101 Dothideomycetes genomes: a test case for predicting lifestyles and emergence of pathogens.</title>
        <authorList>
            <person name="Haridas S."/>
            <person name="Albert R."/>
            <person name="Binder M."/>
            <person name="Bloem J."/>
            <person name="Labutti K."/>
            <person name="Salamov A."/>
            <person name="Andreopoulos B."/>
            <person name="Baker S."/>
            <person name="Barry K."/>
            <person name="Bills G."/>
            <person name="Bluhm B."/>
            <person name="Cannon C."/>
            <person name="Castanera R."/>
            <person name="Culley D."/>
            <person name="Daum C."/>
            <person name="Ezra D."/>
            <person name="Gonzalez J."/>
            <person name="Henrissat B."/>
            <person name="Kuo A."/>
            <person name="Liang C."/>
            <person name="Lipzen A."/>
            <person name="Lutzoni F."/>
            <person name="Magnuson J."/>
            <person name="Mondo S."/>
            <person name="Nolan M."/>
            <person name="Ohm R."/>
            <person name="Pangilinan J."/>
            <person name="Park H.-J."/>
            <person name="Ramirez L."/>
            <person name="Alfaro M."/>
            <person name="Sun H."/>
            <person name="Tritt A."/>
            <person name="Yoshinaga Y."/>
            <person name="Zwiers L.-H."/>
            <person name="Turgeon B."/>
            <person name="Goodwin S."/>
            <person name="Spatafora J."/>
            <person name="Crous P."/>
            <person name="Grigoriev I."/>
        </authorList>
    </citation>
    <scope>NUCLEOTIDE SEQUENCE</scope>
    <source>
        <strain evidence="1">ATCC 200398</strain>
    </source>
</reference>
<name>A0ACB6R7I0_9PLEO</name>